<dbReference type="Gene3D" id="3.40.190.10">
    <property type="entry name" value="Periplasmic binding protein-like II"/>
    <property type="match status" value="1"/>
</dbReference>
<dbReference type="RefSeq" id="WP_151641892.1">
    <property type="nucleotide sequence ID" value="NZ_CP044543.1"/>
</dbReference>
<accession>A0A5P6NY84</accession>
<dbReference type="PANTHER" id="PTHR42928">
    <property type="entry name" value="TRICARBOXYLATE-BINDING PROTEIN"/>
    <property type="match status" value="1"/>
</dbReference>
<evidence type="ECO:0000313" key="2">
    <source>
        <dbReference type="EMBL" id="QFI70972.1"/>
    </source>
</evidence>
<dbReference type="InterPro" id="IPR006311">
    <property type="entry name" value="TAT_signal"/>
</dbReference>
<dbReference type="InterPro" id="IPR042100">
    <property type="entry name" value="Bug_dom1"/>
</dbReference>
<dbReference type="SUPFAM" id="SSF53850">
    <property type="entry name" value="Periplasmic binding protein-like II"/>
    <property type="match status" value="1"/>
</dbReference>
<organism evidence="2 3">
    <name type="scientific">Bradyrhizobium betae</name>
    <dbReference type="NCBI Taxonomy" id="244734"/>
    <lineage>
        <taxon>Bacteria</taxon>
        <taxon>Pseudomonadati</taxon>
        <taxon>Pseudomonadota</taxon>
        <taxon>Alphaproteobacteria</taxon>
        <taxon>Hyphomicrobiales</taxon>
        <taxon>Nitrobacteraceae</taxon>
        <taxon>Bradyrhizobium</taxon>
    </lineage>
</organism>
<sequence length="336" mass="35641">MSKTSSFGQQKTMIGRRRFMGIVGGSAALLAAPRIASAQAYPDRPVRAIVTFAPGGTADVYARLACQYLSEKLGQRFVVENIAGATGNRGTVQAARSEPDGYTILFALSTHAVNASVFTNIPYDPIADFVAINLSVSSTHVVSVNPSVPVKDAKELVAYLKARSNQNYAHGGVGTQAHLLAERFRVSQKLDIVGVPFPGAGPAVQAVVGNHVPIGWSTMASAGPMISGRQLNALAVTGKTRSKLLPDVPTMIEQGFPEIQGDTWVGVMAPKGTPDSVVGIINNAITEFLQQPAAQQRLAEVGFEVVNKGPAEFSRILVEETGFWKKIVEETGVKVE</sequence>
<evidence type="ECO:0000313" key="3">
    <source>
        <dbReference type="Proteomes" id="UP000325641"/>
    </source>
</evidence>
<comment type="similarity">
    <text evidence="1">Belongs to the UPF0065 (bug) family.</text>
</comment>
<dbReference type="PANTHER" id="PTHR42928:SF5">
    <property type="entry name" value="BLR1237 PROTEIN"/>
    <property type="match status" value="1"/>
</dbReference>
<dbReference type="PIRSF" id="PIRSF017082">
    <property type="entry name" value="YflP"/>
    <property type="match status" value="1"/>
</dbReference>
<dbReference type="InterPro" id="IPR005064">
    <property type="entry name" value="BUG"/>
</dbReference>
<dbReference type="Gene3D" id="3.40.190.150">
    <property type="entry name" value="Bordetella uptake gene, domain 1"/>
    <property type="match status" value="1"/>
</dbReference>
<dbReference type="KEGG" id="bbet:F8237_00445"/>
<dbReference type="AlphaFoldDB" id="A0A5P6NY84"/>
<name>A0A5P6NY84_9BRAD</name>
<reference evidence="3" key="1">
    <citation type="submission" date="2019-10" db="EMBL/GenBank/DDBJ databases">
        <title>Complete Genome Sequence of Bradyrhizobium betae type strain PL7HG1T.</title>
        <authorList>
            <person name="Bromfield E.S.P."/>
            <person name="Cloutier S."/>
        </authorList>
    </citation>
    <scope>NUCLEOTIDE SEQUENCE [LARGE SCALE GENOMIC DNA]</scope>
    <source>
        <strain evidence="3">PL7HG1</strain>
    </source>
</reference>
<dbReference type="PROSITE" id="PS51318">
    <property type="entry name" value="TAT"/>
    <property type="match status" value="1"/>
</dbReference>
<dbReference type="Pfam" id="PF03401">
    <property type="entry name" value="TctC"/>
    <property type="match status" value="1"/>
</dbReference>
<proteinExistence type="inferred from homology"/>
<gene>
    <name evidence="2" type="ORF">F8237_00445</name>
</gene>
<dbReference type="Proteomes" id="UP000325641">
    <property type="component" value="Chromosome"/>
</dbReference>
<protein>
    <submittedName>
        <fullName evidence="2">Protein BugT</fullName>
    </submittedName>
</protein>
<evidence type="ECO:0000256" key="1">
    <source>
        <dbReference type="ARBA" id="ARBA00006987"/>
    </source>
</evidence>
<dbReference type="EMBL" id="CP044543">
    <property type="protein sequence ID" value="QFI70972.1"/>
    <property type="molecule type" value="Genomic_DNA"/>
</dbReference>
<dbReference type="OrthoDB" id="7250553at2"/>